<dbReference type="GO" id="GO:0005829">
    <property type="term" value="C:cytosol"/>
    <property type="evidence" value="ECO:0007669"/>
    <property type="project" value="TreeGrafter"/>
</dbReference>
<sequence>MQMLFQGDIGKQTPEQVQHSFWDARSDADLDPDTRGFAEDIFRVASVREAEIDSLIEQHSANWRLTRMPAVDRNVLRAAVAEMLGFPATPAPIIINESLEVARRYSAPESINFLNGVLDAIAKSRVKSS</sequence>
<name>A0A2Z5G8N8_9BACT</name>
<dbReference type="InterPro" id="IPR035926">
    <property type="entry name" value="NusB-like_sf"/>
</dbReference>
<feature type="domain" description="NusB/RsmB/TIM44" evidence="6">
    <location>
        <begin position="1"/>
        <end position="123"/>
    </location>
</feature>
<dbReference type="InterPro" id="IPR011605">
    <property type="entry name" value="NusB_fam"/>
</dbReference>
<comment type="similarity">
    <text evidence="1">Belongs to the NusB family.</text>
</comment>
<dbReference type="GO" id="GO:0003723">
    <property type="term" value="F:RNA binding"/>
    <property type="evidence" value="ECO:0007669"/>
    <property type="project" value="UniProtKB-KW"/>
</dbReference>
<dbReference type="PANTHER" id="PTHR11078:SF3">
    <property type="entry name" value="ANTITERMINATION NUSB DOMAIN-CONTAINING PROTEIN"/>
    <property type="match status" value="1"/>
</dbReference>
<dbReference type="EMBL" id="CP030840">
    <property type="protein sequence ID" value="AXC15359.1"/>
    <property type="molecule type" value="Genomic_DNA"/>
</dbReference>
<accession>A0A2Z5G8N8</accession>
<evidence type="ECO:0000313" key="7">
    <source>
        <dbReference type="EMBL" id="AXC15359.1"/>
    </source>
</evidence>
<keyword evidence="4" id="KW-0805">Transcription regulation</keyword>
<evidence type="ECO:0000256" key="5">
    <source>
        <dbReference type="ARBA" id="ARBA00023163"/>
    </source>
</evidence>
<keyword evidence="5" id="KW-0804">Transcription</keyword>
<organism evidence="7 8">
    <name type="scientific">Acidisarcina polymorpha</name>
    <dbReference type="NCBI Taxonomy" id="2211140"/>
    <lineage>
        <taxon>Bacteria</taxon>
        <taxon>Pseudomonadati</taxon>
        <taxon>Acidobacteriota</taxon>
        <taxon>Terriglobia</taxon>
        <taxon>Terriglobales</taxon>
        <taxon>Acidobacteriaceae</taxon>
        <taxon>Acidisarcina</taxon>
    </lineage>
</organism>
<dbReference type="NCBIfam" id="TIGR01951">
    <property type="entry name" value="nusB"/>
    <property type="match status" value="1"/>
</dbReference>
<dbReference type="KEGG" id="abas:ACPOL_6115"/>
<evidence type="ECO:0000256" key="1">
    <source>
        <dbReference type="ARBA" id="ARBA00005952"/>
    </source>
</evidence>
<dbReference type="SUPFAM" id="SSF48013">
    <property type="entry name" value="NusB-like"/>
    <property type="match status" value="1"/>
</dbReference>
<keyword evidence="3" id="KW-0694">RNA-binding</keyword>
<dbReference type="PANTHER" id="PTHR11078">
    <property type="entry name" value="N UTILIZATION SUBSTANCE PROTEIN B-RELATED"/>
    <property type="match status" value="1"/>
</dbReference>
<gene>
    <name evidence="7" type="ORF">ACPOL_6115</name>
</gene>
<dbReference type="Pfam" id="PF01029">
    <property type="entry name" value="NusB"/>
    <property type="match status" value="1"/>
</dbReference>
<evidence type="ECO:0000256" key="2">
    <source>
        <dbReference type="ARBA" id="ARBA00022814"/>
    </source>
</evidence>
<evidence type="ECO:0000256" key="3">
    <source>
        <dbReference type="ARBA" id="ARBA00022884"/>
    </source>
</evidence>
<dbReference type="AlphaFoldDB" id="A0A2Z5G8N8"/>
<protein>
    <submittedName>
        <fullName evidence="7">Transcription termination protein NusB</fullName>
    </submittedName>
</protein>
<evidence type="ECO:0000313" key="8">
    <source>
        <dbReference type="Proteomes" id="UP000253606"/>
    </source>
</evidence>
<proteinExistence type="inferred from homology"/>
<keyword evidence="2" id="KW-0889">Transcription antitermination</keyword>
<dbReference type="GO" id="GO:0006353">
    <property type="term" value="P:DNA-templated transcription termination"/>
    <property type="evidence" value="ECO:0007669"/>
    <property type="project" value="InterPro"/>
</dbReference>
<dbReference type="Gene3D" id="1.10.940.10">
    <property type="entry name" value="NusB-like"/>
    <property type="match status" value="1"/>
</dbReference>
<dbReference type="GO" id="GO:0031564">
    <property type="term" value="P:transcription antitermination"/>
    <property type="evidence" value="ECO:0007669"/>
    <property type="project" value="UniProtKB-KW"/>
</dbReference>
<evidence type="ECO:0000259" key="6">
    <source>
        <dbReference type="Pfam" id="PF01029"/>
    </source>
</evidence>
<evidence type="ECO:0000256" key="4">
    <source>
        <dbReference type="ARBA" id="ARBA00023015"/>
    </source>
</evidence>
<dbReference type="InterPro" id="IPR006027">
    <property type="entry name" value="NusB_RsmB_TIM44"/>
</dbReference>
<keyword evidence="8" id="KW-1185">Reference proteome</keyword>
<reference evidence="7 8" key="1">
    <citation type="journal article" date="2018" name="Front. Microbiol.">
        <title>Hydrolytic Capabilities as a Key to Environmental Success: Chitinolytic and Cellulolytic Acidobacteria From Acidic Sub-arctic Soils and Boreal Peatlands.</title>
        <authorList>
            <person name="Belova S.E."/>
            <person name="Ravin N.V."/>
            <person name="Pankratov T.A."/>
            <person name="Rakitin A.L."/>
            <person name="Ivanova A.A."/>
            <person name="Beletsky A.V."/>
            <person name="Mardanov A.V."/>
            <person name="Sinninghe Damste J.S."/>
            <person name="Dedysh S.N."/>
        </authorList>
    </citation>
    <scope>NUCLEOTIDE SEQUENCE [LARGE SCALE GENOMIC DNA]</scope>
    <source>
        <strain evidence="7 8">SBC82</strain>
    </source>
</reference>
<dbReference type="Proteomes" id="UP000253606">
    <property type="component" value="Chromosome"/>
</dbReference>